<evidence type="ECO:0000256" key="7">
    <source>
        <dbReference type="ARBA" id="ARBA00022989"/>
    </source>
</evidence>
<dbReference type="PANTHER" id="PTHR11767:SF102">
    <property type="entry name" value="INWARDLY RECTIFYING POTASSIUM CHANNEL 1, ISOFORM F"/>
    <property type="match status" value="1"/>
</dbReference>
<dbReference type="RefSeq" id="WP_134192727.1">
    <property type="nucleotide sequence ID" value="NZ_JBHLUW010000025.1"/>
</dbReference>
<keyword evidence="4 12" id="KW-0812">Transmembrane</keyword>
<evidence type="ECO:0000256" key="11">
    <source>
        <dbReference type="SAM" id="MobiDB-lite"/>
    </source>
</evidence>
<protein>
    <submittedName>
        <fullName evidence="15">Inward rectifier potassium channel</fullName>
    </submittedName>
</protein>
<keyword evidence="6" id="KW-0630">Potassium</keyword>
<evidence type="ECO:0000256" key="2">
    <source>
        <dbReference type="ARBA" id="ARBA00022448"/>
    </source>
</evidence>
<feature type="compositionally biased region" description="Basic and acidic residues" evidence="11">
    <location>
        <begin position="1"/>
        <end position="13"/>
    </location>
</feature>
<dbReference type="Proteomes" id="UP000295509">
    <property type="component" value="Unassembled WGS sequence"/>
</dbReference>
<feature type="domain" description="Potassium channel" evidence="13">
    <location>
        <begin position="73"/>
        <end position="150"/>
    </location>
</feature>
<keyword evidence="10 15" id="KW-0407">Ion channel</keyword>
<dbReference type="SUPFAM" id="SSF81324">
    <property type="entry name" value="Voltage-gated potassium channels"/>
    <property type="match status" value="1"/>
</dbReference>
<gene>
    <name evidence="15" type="ORF">BX592_110174</name>
</gene>
<comment type="caution">
    <text evidence="15">The sequence shown here is derived from an EMBL/GenBank/DDBJ whole genome shotgun (WGS) entry which is preliminary data.</text>
</comment>
<evidence type="ECO:0000256" key="4">
    <source>
        <dbReference type="ARBA" id="ARBA00022692"/>
    </source>
</evidence>
<dbReference type="GO" id="GO:0034702">
    <property type="term" value="C:monoatomic ion channel complex"/>
    <property type="evidence" value="ECO:0007669"/>
    <property type="project" value="UniProtKB-KW"/>
</dbReference>
<dbReference type="Gene3D" id="1.10.287.70">
    <property type="match status" value="1"/>
</dbReference>
<dbReference type="InterPro" id="IPR013518">
    <property type="entry name" value="K_chnl_inward-rec_Kir_cyto"/>
</dbReference>
<dbReference type="GO" id="GO:1990573">
    <property type="term" value="P:potassium ion import across plasma membrane"/>
    <property type="evidence" value="ECO:0007669"/>
    <property type="project" value="TreeGrafter"/>
</dbReference>
<proteinExistence type="predicted"/>
<evidence type="ECO:0000256" key="3">
    <source>
        <dbReference type="ARBA" id="ARBA00022538"/>
    </source>
</evidence>
<keyword evidence="7 12" id="KW-1133">Transmembrane helix</keyword>
<sequence length="320" mass="36341">MARGTSDRPDEPNSPRQRSGRRSESVRIDRTLRVRAHTIVTHGLPMRVWHDLYHRALTMKWPTFFASLAALFLVLNTAFASLYMLGHDSIANQNPHGFIGAFFFSVETLATVGYGDMHPQTIYAHLVATLEIFVGMSGIALATGLVFARFSRPRALIIFARLAVVHPVEGRPTLMVRAANARQNVIAEARARLRLMRVETTQEGYRIRRILDLPLVRDQHPLFVFGWNLMHVIDEQSPLFGANTESLAKQDAELLLTIEGSDENTAQTMQARYSWRASDIRWQHRYVDIIREEGNVSHVDYTEFDHVLPFEPMPPAGATR</sequence>
<comment type="subcellular location">
    <subcellularLocation>
        <location evidence="1">Membrane</location>
        <topology evidence="1">Multi-pass membrane protein</topology>
    </subcellularLocation>
</comment>
<evidence type="ECO:0000256" key="5">
    <source>
        <dbReference type="ARBA" id="ARBA00022882"/>
    </source>
</evidence>
<evidence type="ECO:0000256" key="6">
    <source>
        <dbReference type="ARBA" id="ARBA00022958"/>
    </source>
</evidence>
<dbReference type="PRINTS" id="PR01320">
    <property type="entry name" value="KIRCHANNEL"/>
</dbReference>
<dbReference type="Gene3D" id="2.60.40.1400">
    <property type="entry name" value="G protein-activated inward rectifier potassium channel 1"/>
    <property type="match status" value="1"/>
</dbReference>
<dbReference type="InterPro" id="IPR014756">
    <property type="entry name" value="Ig_E-set"/>
</dbReference>
<dbReference type="GO" id="GO:0034765">
    <property type="term" value="P:regulation of monoatomic ion transmembrane transport"/>
    <property type="evidence" value="ECO:0007669"/>
    <property type="project" value="TreeGrafter"/>
</dbReference>
<dbReference type="GO" id="GO:0005886">
    <property type="term" value="C:plasma membrane"/>
    <property type="evidence" value="ECO:0007669"/>
    <property type="project" value="TreeGrafter"/>
</dbReference>
<dbReference type="InterPro" id="IPR041647">
    <property type="entry name" value="IRK_C"/>
</dbReference>
<dbReference type="SUPFAM" id="SSF81296">
    <property type="entry name" value="E set domains"/>
    <property type="match status" value="1"/>
</dbReference>
<evidence type="ECO:0000256" key="1">
    <source>
        <dbReference type="ARBA" id="ARBA00004141"/>
    </source>
</evidence>
<feature type="region of interest" description="Disordered" evidence="11">
    <location>
        <begin position="1"/>
        <end position="26"/>
    </location>
</feature>
<keyword evidence="2" id="KW-0813">Transport</keyword>
<feature type="transmembrane region" description="Helical" evidence="12">
    <location>
        <begin position="121"/>
        <end position="148"/>
    </location>
</feature>
<dbReference type="GO" id="GO:0005242">
    <property type="term" value="F:inward rectifier potassium channel activity"/>
    <property type="evidence" value="ECO:0007669"/>
    <property type="project" value="InterPro"/>
</dbReference>
<dbReference type="OrthoDB" id="9799090at2"/>
<evidence type="ECO:0000259" key="14">
    <source>
        <dbReference type="Pfam" id="PF17655"/>
    </source>
</evidence>
<name>A0A4R8LQT1_9BURK</name>
<keyword evidence="9 12" id="KW-0472">Membrane</keyword>
<evidence type="ECO:0000256" key="12">
    <source>
        <dbReference type="SAM" id="Phobius"/>
    </source>
</evidence>
<evidence type="ECO:0000313" key="16">
    <source>
        <dbReference type="Proteomes" id="UP000295509"/>
    </source>
</evidence>
<reference evidence="15 16" key="1">
    <citation type="submission" date="2019-03" db="EMBL/GenBank/DDBJ databases">
        <title>Genomic Encyclopedia of Type Strains, Phase III (KMG-III): the genomes of soil and plant-associated and newly described type strains.</title>
        <authorList>
            <person name="Whitman W."/>
        </authorList>
    </citation>
    <scope>NUCLEOTIDE SEQUENCE [LARGE SCALE GENOMIC DNA]</scope>
    <source>
        <strain evidence="15 16">LMG 29544</strain>
    </source>
</reference>
<evidence type="ECO:0000256" key="10">
    <source>
        <dbReference type="ARBA" id="ARBA00023303"/>
    </source>
</evidence>
<evidence type="ECO:0000256" key="8">
    <source>
        <dbReference type="ARBA" id="ARBA00023065"/>
    </source>
</evidence>
<evidence type="ECO:0000313" key="15">
    <source>
        <dbReference type="EMBL" id="TDY49920.1"/>
    </source>
</evidence>
<feature type="domain" description="Inward rectifier potassium channel C-terminal" evidence="14">
    <location>
        <begin position="157"/>
        <end position="310"/>
    </location>
</feature>
<keyword evidence="16" id="KW-1185">Reference proteome</keyword>
<dbReference type="Pfam" id="PF07885">
    <property type="entry name" value="Ion_trans_2"/>
    <property type="match status" value="1"/>
</dbReference>
<accession>A0A4R8LQT1</accession>
<keyword evidence="3" id="KW-0633">Potassium transport</keyword>
<keyword evidence="5" id="KW-0851">Voltage-gated channel</keyword>
<feature type="transmembrane region" description="Helical" evidence="12">
    <location>
        <begin position="64"/>
        <end position="85"/>
    </location>
</feature>
<keyword evidence="8" id="KW-0406">Ion transport</keyword>
<dbReference type="InterPro" id="IPR013099">
    <property type="entry name" value="K_chnl_dom"/>
</dbReference>
<evidence type="ECO:0000259" key="13">
    <source>
        <dbReference type="Pfam" id="PF07885"/>
    </source>
</evidence>
<evidence type="ECO:0000256" key="9">
    <source>
        <dbReference type="ARBA" id="ARBA00023136"/>
    </source>
</evidence>
<dbReference type="AlphaFoldDB" id="A0A4R8LQT1"/>
<organism evidence="15 16">
    <name type="scientific">Paraburkholderia rhizosphaerae</name>
    <dbReference type="NCBI Taxonomy" id="480658"/>
    <lineage>
        <taxon>Bacteria</taxon>
        <taxon>Pseudomonadati</taxon>
        <taxon>Pseudomonadota</taxon>
        <taxon>Betaproteobacteria</taxon>
        <taxon>Burkholderiales</taxon>
        <taxon>Burkholderiaceae</taxon>
        <taxon>Paraburkholderia</taxon>
    </lineage>
</organism>
<dbReference type="Pfam" id="PF17655">
    <property type="entry name" value="IRK_C"/>
    <property type="match status" value="1"/>
</dbReference>
<feature type="transmembrane region" description="Helical" evidence="12">
    <location>
        <begin position="97"/>
        <end position="115"/>
    </location>
</feature>
<dbReference type="PANTHER" id="PTHR11767">
    <property type="entry name" value="INWARD RECTIFIER POTASSIUM CHANNEL"/>
    <property type="match status" value="1"/>
</dbReference>
<dbReference type="InterPro" id="IPR016449">
    <property type="entry name" value="K_chnl_inward-rec_Kir"/>
</dbReference>
<dbReference type="EMBL" id="SORE01000010">
    <property type="protein sequence ID" value="TDY49920.1"/>
    <property type="molecule type" value="Genomic_DNA"/>
</dbReference>